<evidence type="ECO:0000313" key="8">
    <source>
        <dbReference type="EMBL" id="NXX82212.1"/>
    </source>
</evidence>
<dbReference type="GO" id="GO:0000981">
    <property type="term" value="F:DNA-binding transcription factor activity, RNA polymerase II-specific"/>
    <property type="evidence" value="ECO:0007669"/>
    <property type="project" value="TreeGrafter"/>
</dbReference>
<dbReference type="EMBL" id="WBNH01008009">
    <property type="protein sequence ID" value="NXX82212.1"/>
    <property type="molecule type" value="Genomic_DNA"/>
</dbReference>
<evidence type="ECO:0000256" key="1">
    <source>
        <dbReference type="ARBA" id="ARBA00004123"/>
    </source>
</evidence>
<dbReference type="GO" id="GO:0005634">
    <property type="term" value="C:nucleus"/>
    <property type="evidence" value="ECO:0007669"/>
    <property type="project" value="UniProtKB-SubCell"/>
</dbReference>
<dbReference type="GO" id="GO:0000978">
    <property type="term" value="F:RNA polymerase II cis-regulatory region sequence-specific DNA binding"/>
    <property type="evidence" value="ECO:0007669"/>
    <property type="project" value="TreeGrafter"/>
</dbReference>
<evidence type="ECO:0000256" key="5">
    <source>
        <dbReference type="RuleBase" id="RU000682"/>
    </source>
</evidence>
<sequence length="417" mass="43706">MMERIRKEMILMERGLHSPTAGKRLSNLSDSAGNAVLEALENSPHSGRLSPRLAAASLHSAIGDISTKGKFEIDTLFNLQHPSSESTVSSEIPPSESRKKISLYSEVAQEADMNSDVEVGCSALRSPTSLTSSQLKENSNKAPTAGIGSLQHGGGALAGSAAGADQVRRYRTAFTREQIARLEKEFYRENYVSRPRRCELAAALNLPETTIKVRRVPDSAVPAFPKAGYPASLLGGTTRRETVYSDGGPAGNVPTAPLRQVLRIGQGWHTRRRPSCRPRWPWVLLSCAAGRGGARSGAERCGAEAALCLSPRAGVVPEPADEGQAATPGHLLCSFRHPGLSSAPCSCLSCHSSQTAAAAAAAASALGSRGAAAAAADFPCTASGQRSESGFLPYSAAVLGKAAVASPDQREEAPLTR</sequence>
<dbReference type="Gene3D" id="1.10.10.60">
    <property type="entry name" value="Homeodomain-like"/>
    <property type="match status" value="1"/>
</dbReference>
<keyword evidence="9" id="KW-1185">Reference proteome</keyword>
<gene>
    <name evidence="8" type="primary">Evx2</name>
    <name evidence="8" type="ORF">UROIND_R09567</name>
</gene>
<dbReference type="SMART" id="SM00389">
    <property type="entry name" value="HOX"/>
    <property type="match status" value="1"/>
</dbReference>
<dbReference type="InterPro" id="IPR052002">
    <property type="entry name" value="Even-skipped_HD"/>
</dbReference>
<feature type="compositionally biased region" description="Polar residues" evidence="6">
    <location>
        <begin position="128"/>
        <end position="142"/>
    </location>
</feature>
<evidence type="ECO:0000313" key="9">
    <source>
        <dbReference type="Proteomes" id="UP000654395"/>
    </source>
</evidence>
<dbReference type="PANTHER" id="PTHR46294:SF1">
    <property type="entry name" value="HOMEOBOX EVEN-SKIPPED HOMOLOG PROTEIN 2"/>
    <property type="match status" value="1"/>
</dbReference>
<keyword evidence="4 5" id="KW-0371">Homeobox</keyword>
<evidence type="ECO:0000256" key="2">
    <source>
        <dbReference type="ARBA" id="ARBA00022473"/>
    </source>
</evidence>
<evidence type="ECO:0000256" key="6">
    <source>
        <dbReference type="SAM" id="MobiDB-lite"/>
    </source>
</evidence>
<dbReference type="InterPro" id="IPR009057">
    <property type="entry name" value="Homeodomain-like_sf"/>
</dbReference>
<reference evidence="8" key="1">
    <citation type="submission" date="2020-02" db="EMBL/GenBank/DDBJ databases">
        <title>Bird 10,000 Genomes (B10K) Project - Family phase.</title>
        <authorList>
            <person name="Zhang G."/>
        </authorList>
    </citation>
    <scope>NUCLEOTIDE SEQUENCE</scope>
    <source>
        <strain evidence="8">B10K-DU-030-59</strain>
    </source>
</reference>
<evidence type="ECO:0000256" key="3">
    <source>
        <dbReference type="ARBA" id="ARBA00038449"/>
    </source>
</evidence>
<dbReference type="AlphaFoldDB" id="A0A852KY39"/>
<keyword evidence="4 5" id="KW-0238">DNA-binding</keyword>
<organism evidence="8 9">
    <name type="scientific">Urocolius indicus</name>
    <name type="common">Red-faced mousebird</name>
    <name type="synonym">Colius indicus</name>
    <dbReference type="NCBI Taxonomy" id="458196"/>
    <lineage>
        <taxon>Eukaryota</taxon>
        <taxon>Metazoa</taxon>
        <taxon>Chordata</taxon>
        <taxon>Craniata</taxon>
        <taxon>Vertebrata</taxon>
        <taxon>Euteleostomi</taxon>
        <taxon>Archelosauria</taxon>
        <taxon>Archosauria</taxon>
        <taxon>Dinosauria</taxon>
        <taxon>Saurischia</taxon>
        <taxon>Theropoda</taxon>
        <taxon>Coelurosauria</taxon>
        <taxon>Aves</taxon>
        <taxon>Neognathae</taxon>
        <taxon>Neoaves</taxon>
        <taxon>Telluraves</taxon>
        <taxon>Coraciimorphae</taxon>
        <taxon>Coliiformes</taxon>
        <taxon>Coliidae</taxon>
        <taxon>Urocolius</taxon>
    </lineage>
</organism>
<name>A0A852KY39_UROIN</name>
<comment type="caution">
    <text evidence="8">The sequence shown here is derived from an EMBL/GenBank/DDBJ whole genome shotgun (WGS) entry which is preliminary data.</text>
</comment>
<dbReference type="PANTHER" id="PTHR46294">
    <property type="entry name" value="SEGMENTATION PROTEIN EVEN-SKIPPED"/>
    <property type="match status" value="1"/>
</dbReference>
<protein>
    <submittedName>
        <fullName evidence="8">EVX2 protein</fullName>
    </submittedName>
</protein>
<dbReference type="CDD" id="cd00086">
    <property type="entry name" value="homeodomain"/>
    <property type="match status" value="1"/>
</dbReference>
<dbReference type="OrthoDB" id="6159439at2759"/>
<feature type="region of interest" description="Disordered" evidence="6">
    <location>
        <begin position="128"/>
        <end position="148"/>
    </location>
</feature>
<dbReference type="Pfam" id="PF00046">
    <property type="entry name" value="Homeodomain"/>
    <property type="match status" value="1"/>
</dbReference>
<feature type="non-terminal residue" evidence="8">
    <location>
        <position position="1"/>
    </location>
</feature>
<accession>A0A852KY39</accession>
<proteinExistence type="inferred from homology"/>
<keyword evidence="2" id="KW-0217">Developmental protein</keyword>
<dbReference type="SUPFAM" id="SSF46689">
    <property type="entry name" value="Homeodomain-like"/>
    <property type="match status" value="1"/>
</dbReference>
<keyword evidence="4 5" id="KW-0539">Nucleus</keyword>
<comment type="subcellular location">
    <subcellularLocation>
        <location evidence="1 4 5">Nucleus</location>
    </subcellularLocation>
</comment>
<comment type="similarity">
    <text evidence="3">Belongs to the even-skipped homeobox family.</text>
</comment>
<feature type="non-terminal residue" evidence="8">
    <location>
        <position position="417"/>
    </location>
</feature>
<evidence type="ECO:0000256" key="4">
    <source>
        <dbReference type="PROSITE-ProRule" id="PRU00108"/>
    </source>
</evidence>
<evidence type="ECO:0000259" key="7">
    <source>
        <dbReference type="PROSITE" id="PS50071"/>
    </source>
</evidence>
<dbReference type="PROSITE" id="PS50071">
    <property type="entry name" value="HOMEOBOX_2"/>
    <property type="match status" value="1"/>
</dbReference>
<dbReference type="InterPro" id="IPR001356">
    <property type="entry name" value="HD"/>
</dbReference>
<feature type="domain" description="Homeobox" evidence="7">
    <location>
        <begin position="165"/>
        <end position="213"/>
    </location>
</feature>
<dbReference type="Proteomes" id="UP000654395">
    <property type="component" value="Unassembled WGS sequence"/>
</dbReference>
<feature type="DNA-binding region" description="Homeobox" evidence="4">
    <location>
        <begin position="167"/>
        <end position="214"/>
    </location>
</feature>